<keyword evidence="6" id="KW-0539">Nucleus</keyword>
<proteinExistence type="inferred from homology"/>
<dbReference type="InterPro" id="IPR001471">
    <property type="entry name" value="AP2/ERF_dom"/>
</dbReference>
<dbReference type="PANTHER" id="PTHR32467:SF101">
    <property type="entry name" value="AP2-LIKE ETHYLENE-RESPONSIVE TRANSCRIPTION FACTOR AIL6"/>
    <property type="match status" value="1"/>
</dbReference>
<evidence type="ECO:0000256" key="3">
    <source>
        <dbReference type="ARBA" id="ARBA00023015"/>
    </source>
</evidence>
<dbReference type="AlphaFoldDB" id="A0AB40BN98"/>
<dbReference type="GO" id="GO:0005634">
    <property type="term" value="C:nucleus"/>
    <property type="evidence" value="ECO:0007669"/>
    <property type="project" value="UniProtKB-SubCell"/>
</dbReference>
<dbReference type="GeneID" id="120264829"/>
<dbReference type="InterPro" id="IPR016177">
    <property type="entry name" value="DNA-bd_dom_sf"/>
</dbReference>
<dbReference type="Proteomes" id="UP001515500">
    <property type="component" value="Chromosome 7"/>
</dbReference>
<keyword evidence="5" id="KW-0804">Transcription</keyword>
<dbReference type="GO" id="GO:0003677">
    <property type="term" value="F:DNA binding"/>
    <property type="evidence" value="ECO:0007669"/>
    <property type="project" value="UniProtKB-KW"/>
</dbReference>
<dbReference type="InterPro" id="IPR036955">
    <property type="entry name" value="AP2/ERF_dom_sf"/>
</dbReference>
<dbReference type="SMART" id="SM00380">
    <property type="entry name" value="AP2"/>
    <property type="match status" value="2"/>
</dbReference>
<dbReference type="SUPFAM" id="SSF54171">
    <property type="entry name" value="DNA-binding domain"/>
    <property type="match status" value="2"/>
</dbReference>
<dbReference type="PRINTS" id="PR00367">
    <property type="entry name" value="ETHRSPELEMNT"/>
</dbReference>
<evidence type="ECO:0000256" key="2">
    <source>
        <dbReference type="ARBA" id="ARBA00022737"/>
    </source>
</evidence>
<dbReference type="PROSITE" id="PS51032">
    <property type="entry name" value="AP2_ERF"/>
    <property type="match status" value="2"/>
</dbReference>
<evidence type="ECO:0000256" key="1">
    <source>
        <dbReference type="ARBA" id="ARBA00004123"/>
    </source>
</evidence>
<protein>
    <submittedName>
        <fullName evidence="11">AP2-like ethylene-responsive transcription factor AIL7</fullName>
    </submittedName>
</protein>
<keyword evidence="2" id="KW-0677">Repeat</keyword>
<evidence type="ECO:0000256" key="7">
    <source>
        <dbReference type="ARBA" id="ARBA00037973"/>
    </source>
</evidence>
<comment type="subcellular location">
    <subcellularLocation>
        <location evidence="1">Nucleus</location>
    </subcellularLocation>
</comment>
<evidence type="ECO:0000256" key="6">
    <source>
        <dbReference type="ARBA" id="ARBA00023242"/>
    </source>
</evidence>
<feature type="domain" description="AP2/ERF" evidence="9">
    <location>
        <begin position="208"/>
        <end position="266"/>
    </location>
</feature>
<sequence length="391" mass="43261">MAPETNWISFSTPKPPLVSFSSPSPPSHHFLKLEDYFLPTSRSWPLDWFSHPPQEFSSQCVPPIITAVPANSSNSVVEDSASATGEVVEKSSPSPVGPISGQRTSVYRGVTRHRWTGRFEAHLWDNTCKREGQKRKGRQVYLGGYDKEEKAARAYDLAALKYWGLTATTNFPVKNYAKEIEEMKHMSKQEFIASLRRKSSGFSRGASIFRGVTRHHQHGRWQARIGRVAGNKDLYLGTFATEEEAAEAYDVAAIKFRGVNAVTNFELSRYDMEAIASTELPIGGSAKRIKQTNQSNSDYQFTENNVSSAIALQTNNYSSGFIRNLLELPSTVANSSVPMACLSFGGNAGANVCIPSLNWLAATNSQYDNQINCNESTALETDPTLMELLHS</sequence>
<evidence type="ECO:0000313" key="11">
    <source>
        <dbReference type="RefSeq" id="XP_039128619.1"/>
    </source>
</evidence>
<keyword evidence="10" id="KW-1185">Reference proteome</keyword>
<comment type="similarity">
    <text evidence="7">Belongs to the AP2/ERF transcription factor family. AP2 subfamily.</text>
</comment>
<evidence type="ECO:0000256" key="4">
    <source>
        <dbReference type="ARBA" id="ARBA00023125"/>
    </source>
</evidence>
<dbReference type="GO" id="GO:0003700">
    <property type="term" value="F:DNA-binding transcription factor activity"/>
    <property type="evidence" value="ECO:0007669"/>
    <property type="project" value="InterPro"/>
</dbReference>
<dbReference type="CDD" id="cd00018">
    <property type="entry name" value="AP2"/>
    <property type="match status" value="2"/>
</dbReference>
<evidence type="ECO:0000256" key="5">
    <source>
        <dbReference type="ARBA" id="ARBA00023163"/>
    </source>
</evidence>
<keyword evidence="4" id="KW-0238">DNA-binding</keyword>
<dbReference type="Gene3D" id="3.30.730.10">
    <property type="entry name" value="AP2/ERF domain"/>
    <property type="match status" value="2"/>
</dbReference>
<dbReference type="FunFam" id="3.30.730.10:FF:000003">
    <property type="entry name" value="AP2-like ethylene-responsive transcription factor ANT"/>
    <property type="match status" value="1"/>
</dbReference>
<dbReference type="RefSeq" id="XP_039128619.1">
    <property type="nucleotide sequence ID" value="XM_039272685.1"/>
</dbReference>
<reference evidence="11" key="1">
    <citation type="submission" date="2025-08" db="UniProtKB">
        <authorList>
            <consortium name="RefSeq"/>
        </authorList>
    </citation>
    <scope>IDENTIFICATION</scope>
</reference>
<dbReference type="PANTHER" id="PTHR32467">
    <property type="entry name" value="AP2-LIKE ETHYLENE-RESPONSIVE TRANSCRIPTION FACTOR"/>
    <property type="match status" value="1"/>
</dbReference>
<feature type="region of interest" description="Disordered" evidence="8">
    <location>
        <begin position="81"/>
        <end position="103"/>
    </location>
</feature>
<accession>A0AB40BN98</accession>
<gene>
    <name evidence="11" type="primary">LOC120264829</name>
</gene>
<organism evidence="10 11">
    <name type="scientific">Dioscorea cayennensis subsp. rotundata</name>
    <name type="common">White Guinea yam</name>
    <name type="synonym">Dioscorea rotundata</name>
    <dbReference type="NCBI Taxonomy" id="55577"/>
    <lineage>
        <taxon>Eukaryota</taxon>
        <taxon>Viridiplantae</taxon>
        <taxon>Streptophyta</taxon>
        <taxon>Embryophyta</taxon>
        <taxon>Tracheophyta</taxon>
        <taxon>Spermatophyta</taxon>
        <taxon>Magnoliopsida</taxon>
        <taxon>Liliopsida</taxon>
        <taxon>Dioscoreales</taxon>
        <taxon>Dioscoreaceae</taxon>
        <taxon>Dioscorea</taxon>
    </lineage>
</organism>
<name>A0AB40BN98_DIOCR</name>
<evidence type="ECO:0000259" key="9">
    <source>
        <dbReference type="PROSITE" id="PS51032"/>
    </source>
</evidence>
<dbReference type="FunFam" id="3.30.730.10:FF:000002">
    <property type="entry name" value="AP2-like ethylene-responsive transcription factor"/>
    <property type="match status" value="1"/>
</dbReference>
<evidence type="ECO:0000313" key="10">
    <source>
        <dbReference type="Proteomes" id="UP001515500"/>
    </source>
</evidence>
<keyword evidence="3" id="KW-0805">Transcription regulation</keyword>
<dbReference type="Pfam" id="PF00847">
    <property type="entry name" value="AP2"/>
    <property type="match status" value="2"/>
</dbReference>
<evidence type="ECO:0000256" key="8">
    <source>
        <dbReference type="SAM" id="MobiDB-lite"/>
    </source>
</evidence>
<feature type="domain" description="AP2/ERF" evidence="9">
    <location>
        <begin position="106"/>
        <end position="172"/>
    </location>
</feature>